<name>A0A381SBY5_9ZZZZ</name>
<dbReference type="Pfam" id="PF12867">
    <property type="entry name" value="DinB_2"/>
    <property type="match status" value="1"/>
</dbReference>
<dbReference type="InterPro" id="IPR034660">
    <property type="entry name" value="DinB/YfiT-like"/>
</dbReference>
<dbReference type="EMBL" id="UINC01002920">
    <property type="protein sequence ID" value="SVA01602.1"/>
    <property type="molecule type" value="Genomic_DNA"/>
</dbReference>
<dbReference type="InterPro" id="IPR024775">
    <property type="entry name" value="DinB-like"/>
</dbReference>
<proteinExistence type="predicted"/>
<reference evidence="2" key="1">
    <citation type="submission" date="2018-05" db="EMBL/GenBank/DDBJ databases">
        <authorList>
            <person name="Lanie J.A."/>
            <person name="Ng W.-L."/>
            <person name="Kazmierczak K.M."/>
            <person name="Andrzejewski T.M."/>
            <person name="Davidsen T.M."/>
            <person name="Wayne K.J."/>
            <person name="Tettelin H."/>
            <person name="Glass J.I."/>
            <person name="Rusch D."/>
            <person name="Podicherti R."/>
            <person name="Tsui H.-C.T."/>
            <person name="Winkler M.E."/>
        </authorList>
    </citation>
    <scope>NUCLEOTIDE SEQUENCE</scope>
</reference>
<gene>
    <name evidence="2" type="ORF">METZ01_LOCUS54456</name>
</gene>
<dbReference type="Gene3D" id="1.20.120.450">
    <property type="entry name" value="dinb family like domain"/>
    <property type="match status" value="1"/>
</dbReference>
<accession>A0A381SBY5</accession>
<feature type="domain" description="DinB-like" evidence="1">
    <location>
        <begin position="16"/>
        <end position="157"/>
    </location>
</feature>
<organism evidence="2">
    <name type="scientific">marine metagenome</name>
    <dbReference type="NCBI Taxonomy" id="408172"/>
    <lineage>
        <taxon>unclassified sequences</taxon>
        <taxon>metagenomes</taxon>
        <taxon>ecological metagenomes</taxon>
    </lineage>
</organism>
<evidence type="ECO:0000259" key="1">
    <source>
        <dbReference type="Pfam" id="PF12867"/>
    </source>
</evidence>
<protein>
    <recommendedName>
        <fullName evidence="1">DinB-like domain-containing protein</fullName>
    </recommendedName>
</protein>
<dbReference type="AlphaFoldDB" id="A0A381SBY5"/>
<evidence type="ECO:0000313" key="2">
    <source>
        <dbReference type="EMBL" id="SVA01602.1"/>
    </source>
</evidence>
<sequence length="168" mass="19812">MTLNEFLEDAFNVENEYLMDALRDLKPDELMWRAGPKANPIGWILWHMTRVEDMWFQFFIQRQIEIWARDGWDEKFGLPTRDNGFDHTPEQVADFPAYDLSEMLKYGEVVRAATLSYLKTVTPEQMDNVPREARPEMSVGRIFRQVVGEIYQHQGHIAYLKGLIRDAK</sequence>
<dbReference type="SUPFAM" id="SSF109854">
    <property type="entry name" value="DinB/YfiT-like putative metalloenzymes"/>
    <property type="match status" value="1"/>
</dbReference>